<gene>
    <name evidence="1" type="ORF">O6H91_01G083000</name>
</gene>
<organism evidence="1 2">
    <name type="scientific">Diphasiastrum complanatum</name>
    <name type="common">Issler's clubmoss</name>
    <name type="synonym">Lycopodium complanatum</name>
    <dbReference type="NCBI Taxonomy" id="34168"/>
    <lineage>
        <taxon>Eukaryota</taxon>
        <taxon>Viridiplantae</taxon>
        <taxon>Streptophyta</taxon>
        <taxon>Embryophyta</taxon>
        <taxon>Tracheophyta</taxon>
        <taxon>Lycopodiopsida</taxon>
        <taxon>Lycopodiales</taxon>
        <taxon>Lycopodiaceae</taxon>
        <taxon>Lycopodioideae</taxon>
        <taxon>Diphasiastrum</taxon>
    </lineage>
</organism>
<accession>A0ACC2ESX7</accession>
<reference evidence="2" key="1">
    <citation type="journal article" date="2024" name="Proc. Natl. Acad. Sci. U.S.A.">
        <title>Extraordinary preservation of gene collinearity over three hundred million years revealed in homosporous lycophytes.</title>
        <authorList>
            <person name="Li C."/>
            <person name="Wickell D."/>
            <person name="Kuo L.Y."/>
            <person name="Chen X."/>
            <person name="Nie B."/>
            <person name="Liao X."/>
            <person name="Peng D."/>
            <person name="Ji J."/>
            <person name="Jenkins J."/>
            <person name="Williams M."/>
            <person name="Shu S."/>
            <person name="Plott C."/>
            <person name="Barry K."/>
            <person name="Rajasekar S."/>
            <person name="Grimwood J."/>
            <person name="Han X."/>
            <person name="Sun S."/>
            <person name="Hou Z."/>
            <person name="He W."/>
            <person name="Dai G."/>
            <person name="Sun C."/>
            <person name="Schmutz J."/>
            <person name="Leebens-Mack J.H."/>
            <person name="Li F.W."/>
            <person name="Wang L."/>
        </authorList>
    </citation>
    <scope>NUCLEOTIDE SEQUENCE [LARGE SCALE GENOMIC DNA]</scope>
    <source>
        <strain evidence="2">cv. PW_Plant_1</strain>
    </source>
</reference>
<comment type="caution">
    <text evidence="1">The sequence shown here is derived from an EMBL/GenBank/DDBJ whole genome shotgun (WGS) entry which is preliminary data.</text>
</comment>
<protein>
    <submittedName>
        <fullName evidence="1">Uncharacterized protein</fullName>
    </submittedName>
</protein>
<proteinExistence type="predicted"/>
<dbReference type="Proteomes" id="UP001162992">
    <property type="component" value="Chromosome 1"/>
</dbReference>
<keyword evidence="2" id="KW-1185">Reference proteome</keyword>
<dbReference type="EMBL" id="CM055092">
    <property type="protein sequence ID" value="KAJ7569541.1"/>
    <property type="molecule type" value="Genomic_DNA"/>
</dbReference>
<sequence>MGKRKAKENDHLQHNEFPSCSSSSEHLVSSKRLDDASDSSNDGSSQFSQDVVNVDFEFFDPKESDFHGLQALLRSYLDDVAWDLTTFVELILAQTTVGTVIKTAEDESPIGFITALNLERYKAHSCMQEIRTFLMEKCGSTSEAGKLEALWQKQQGVGLIVNERLVNVPVDLAPPLYEGLFQEIAWATEDEVWFEVQLFCTAPWSKPIDFSSLPIQSLRDAFKFTDYLILTRVYQEIPKKKGSAKSKNKKTKKKPRNLPQEVANLIYIKPEDEIFHKLSSWSCTFPVDAETLAGHETRGLKLLRLVMCIEADRVQDFAAQLSSLVQ</sequence>
<name>A0ACC2ESX7_DIPCM</name>
<evidence type="ECO:0000313" key="2">
    <source>
        <dbReference type="Proteomes" id="UP001162992"/>
    </source>
</evidence>
<evidence type="ECO:0000313" key="1">
    <source>
        <dbReference type="EMBL" id="KAJ7569541.1"/>
    </source>
</evidence>